<dbReference type="PANTHER" id="PTHR47197:SF3">
    <property type="entry name" value="DIHYDRO-HEME D1 DEHYDROGENASE"/>
    <property type="match status" value="1"/>
</dbReference>
<accession>A0ABS1BI38</accession>
<protein>
    <submittedName>
        <fullName evidence="1">YncE family protein</fullName>
    </submittedName>
</protein>
<dbReference type="Pfam" id="PF16819">
    <property type="entry name" value="DUF5074"/>
    <property type="match status" value="1"/>
</dbReference>
<dbReference type="InterPro" id="IPR015943">
    <property type="entry name" value="WD40/YVTN_repeat-like_dom_sf"/>
</dbReference>
<dbReference type="Gene3D" id="2.130.10.10">
    <property type="entry name" value="YVTN repeat-like/Quinoprotein amine dehydrogenase"/>
    <property type="match status" value="1"/>
</dbReference>
<organism evidence="1 2">
    <name type="scientific">Pedobacter segetis</name>
    <dbReference type="NCBI Taxonomy" id="2793069"/>
    <lineage>
        <taxon>Bacteria</taxon>
        <taxon>Pseudomonadati</taxon>
        <taxon>Bacteroidota</taxon>
        <taxon>Sphingobacteriia</taxon>
        <taxon>Sphingobacteriales</taxon>
        <taxon>Sphingobacteriaceae</taxon>
        <taxon>Pedobacter</taxon>
    </lineage>
</organism>
<comment type="caution">
    <text evidence="1">The sequence shown here is derived from an EMBL/GenBank/DDBJ whole genome shotgun (WGS) entry which is preliminary data.</text>
</comment>
<name>A0ABS1BI38_9SPHI</name>
<evidence type="ECO:0000313" key="1">
    <source>
        <dbReference type="EMBL" id="MBK0382482.1"/>
    </source>
</evidence>
<sequence length="351" mass="38196">MKTNKTIFKLLAFAIAASTIFSCKKDENTALPPVRAGLYILNEGGFQSNNASLSYYNLDTKTTTANYFAQKNKRGLGDTGNDIKVYGSKMYIVVSTSNTLEVVNPKTSESIKQIGFTNKGVGRLPRNIVFNKNKAFVSSYDGTVAVIDTSSLAVEKFIAVGRNPEQMAIANNKLYVANSGGLDPVFDNTISVIDLNSLVEVKKITTVSNPTELVSDASSGKIYIRSPGDYDQQLASLTIIDSKTDAVISNKPFEGKLMKIVDNIGYFVFNNGIKSYDLKSDAVLKSNIITDGTTFSYAYGFNYDAVNKDFFVCDAKNFIGNGEVSCIGLDGKLKYKIIAGVNPNNVIFLNK</sequence>
<keyword evidence="2" id="KW-1185">Reference proteome</keyword>
<dbReference type="SUPFAM" id="SSF75011">
    <property type="entry name" value="3-carboxy-cis,cis-mucoante lactonizing enzyme"/>
    <property type="match status" value="1"/>
</dbReference>
<dbReference type="InterPro" id="IPR031815">
    <property type="entry name" value="DUF5074"/>
</dbReference>
<gene>
    <name evidence="1" type="ORF">I5M32_05860</name>
</gene>
<dbReference type="PANTHER" id="PTHR47197">
    <property type="entry name" value="PROTEIN NIRF"/>
    <property type="match status" value="1"/>
</dbReference>
<evidence type="ECO:0000313" key="2">
    <source>
        <dbReference type="Proteomes" id="UP000660024"/>
    </source>
</evidence>
<dbReference type="EMBL" id="JAEHFY010000007">
    <property type="protein sequence ID" value="MBK0382482.1"/>
    <property type="molecule type" value="Genomic_DNA"/>
</dbReference>
<dbReference type="InterPro" id="IPR051200">
    <property type="entry name" value="Host-pathogen_enzymatic-act"/>
</dbReference>
<dbReference type="Proteomes" id="UP000660024">
    <property type="component" value="Unassembled WGS sequence"/>
</dbReference>
<reference evidence="1 2" key="1">
    <citation type="submission" date="2020-12" db="EMBL/GenBank/DDBJ databases">
        <title>Bacterial novel species Pedobacter sp. SD-b isolated from soil.</title>
        <authorList>
            <person name="Jung H.-Y."/>
        </authorList>
    </citation>
    <scope>NUCLEOTIDE SEQUENCE [LARGE SCALE GENOMIC DNA]</scope>
    <source>
        <strain evidence="1 2">SD-b</strain>
    </source>
</reference>
<proteinExistence type="predicted"/>
<dbReference type="PROSITE" id="PS51257">
    <property type="entry name" value="PROKAR_LIPOPROTEIN"/>
    <property type="match status" value="1"/>
</dbReference>
<dbReference type="RefSeq" id="WP_200585266.1">
    <property type="nucleotide sequence ID" value="NZ_JAEHFY010000007.1"/>
</dbReference>